<evidence type="ECO:0000256" key="3">
    <source>
        <dbReference type="PROSITE-ProRule" id="PRU00176"/>
    </source>
</evidence>
<gene>
    <name evidence="6" type="ORF">V1477_019352</name>
</gene>
<proteinExistence type="inferred from homology"/>
<dbReference type="PROSITE" id="PS50102">
    <property type="entry name" value="RRM"/>
    <property type="match status" value="1"/>
</dbReference>
<organism evidence="6 7">
    <name type="scientific">Vespula maculifrons</name>
    <name type="common">Eastern yellow jacket</name>
    <name type="synonym">Wasp</name>
    <dbReference type="NCBI Taxonomy" id="7453"/>
    <lineage>
        <taxon>Eukaryota</taxon>
        <taxon>Metazoa</taxon>
        <taxon>Ecdysozoa</taxon>
        <taxon>Arthropoda</taxon>
        <taxon>Hexapoda</taxon>
        <taxon>Insecta</taxon>
        <taxon>Pterygota</taxon>
        <taxon>Neoptera</taxon>
        <taxon>Endopterygota</taxon>
        <taxon>Hymenoptera</taxon>
        <taxon>Apocrita</taxon>
        <taxon>Aculeata</taxon>
        <taxon>Vespoidea</taxon>
        <taxon>Vespidae</taxon>
        <taxon>Vespinae</taxon>
        <taxon>Vespula</taxon>
    </lineage>
</organism>
<dbReference type="GO" id="GO:0003723">
    <property type="term" value="F:RNA binding"/>
    <property type="evidence" value="ECO:0007669"/>
    <property type="project" value="UniProtKB-UniRule"/>
</dbReference>
<name>A0ABD2ASZ0_VESMC</name>
<dbReference type="PANTHER" id="PTHR13191:SF0">
    <property type="entry name" value="RIBOSOMAL RNA-PROCESSING PROTEIN 7 HOMOLOG A-RELATED"/>
    <property type="match status" value="1"/>
</dbReference>
<dbReference type="Gene3D" id="6.10.250.1770">
    <property type="match status" value="1"/>
</dbReference>
<dbReference type="AlphaFoldDB" id="A0ABD2ASZ0"/>
<evidence type="ECO:0000313" key="6">
    <source>
        <dbReference type="EMBL" id="KAL2723501.1"/>
    </source>
</evidence>
<keyword evidence="7" id="KW-1185">Reference proteome</keyword>
<dbReference type="InterPro" id="IPR040446">
    <property type="entry name" value="RRP7"/>
</dbReference>
<feature type="compositionally biased region" description="Basic and acidic residues" evidence="4">
    <location>
        <begin position="196"/>
        <end position="211"/>
    </location>
</feature>
<evidence type="ECO:0000256" key="4">
    <source>
        <dbReference type="SAM" id="MobiDB-lite"/>
    </source>
</evidence>
<dbReference type="Pfam" id="PF12923">
    <property type="entry name" value="RRP7"/>
    <property type="match status" value="1"/>
</dbReference>
<reference evidence="6 7" key="1">
    <citation type="journal article" date="2024" name="Ann. Entomol. Soc. Am.">
        <title>Genomic analyses of the southern and eastern yellowjacket wasps (Hymenoptera: Vespidae) reveal evolutionary signatures of social life.</title>
        <authorList>
            <person name="Catto M.A."/>
            <person name="Caine P.B."/>
            <person name="Orr S.E."/>
            <person name="Hunt B.G."/>
            <person name="Goodisman M.A.D."/>
        </authorList>
    </citation>
    <scope>NUCLEOTIDE SEQUENCE [LARGE SCALE GENOMIC DNA]</scope>
    <source>
        <strain evidence="6">232</strain>
        <tissue evidence="6">Head and thorax</tissue>
    </source>
</reference>
<feature type="region of interest" description="Disordered" evidence="4">
    <location>
        <begin position="190"/>
        <end position="211"/>
    </location>
</feature>
<keyword evidence="2 3" id="KW-0694">RNA-binding</keyword>
<dbReference type="InterPro" id="IPR024326">
    <property type="entry name" value="RRP7_C"/>
</dbReference>
<comment type="caution">
    <text evidence="6">The sequence shown here is derived from an EMBL/GenBank/DDBJ whole genome shotgun (WGS) entry which is preliminary data.</text>
</comment>
<accession>A0ABD2ASZ0</accession>
<dbReference type="CDD" id="cd12951">
    <property type="entry name" value="RRP7_Rrp7A"/>
    <property type="match status" value="1"/>
</dbReference>
<dbReference type="InterPro" id="IPR035979">
    <property type="entry name" value="RBD_domain_sf"/>
</dbReference>
<dbReference type="EMBL" id="JAYRBN010000114">
    <property type="protein sequence ID" value="KAL2723501.1"/>
    <property type="molecule type" value="Genomic_DNA"/>
</dbReference>
<evidence type="ECO:0000256" key="2">
    <source>
        <dbReference type="ARBA" id="ARBA00022884"/>
    </source>
</evidence>
<comment type="similarity">
    <text evidence="1">Belongs to the RRP7 family.</text>
</comment>
<evidence type="ECO:0000256" key="1">
    <source>
        <dbReference type="ARBA" id="ARBA00006110"/>
    </source>
</evidence>
<dbReference type="InterPro" id="IPR000504">
    <property type="entry name" value="RRM_dom"/>
</dbReference>
<dbReference type="Proteomes" id="UP001607303">
    <property type="component" value="Unassembled WGS sequence"/>
</dbReference>
<dbReference type="Gene3D" id="3.30.70.330">
    <property type="match status" value="1"/>
</dbReference>
<dbReference type="SUPFAM" id="SSF54928">
    <property type="entry name" value="RNA-binding domain, RBD"/>
    <property type="match status" value="1"/>
</dbReference>
<dbReference type="Pfam" id="PF17799">
    <property type="entry name" value="RRM_Rrp7"/>
    <property type="match status" value="1"/>
</dbReference>
<dbReference type="InterPro" id="IPR040447">
    <property type="entry name" value="RRM_Rrp7"/>
</dbReference>
<dbReference type="PANTHER" id="PTHR13191">
    <property type="entry name" value="RIBOSOMAL RNA PROCESSING PROTEIN 7-RELATED"/>
    <property type="match status" value="1"/>
</dbReference>
<dbReference type="SMART" id="SM00360">
    <property type="entry name" value="RRM"/>
    <property type="match status" value="1"/>
</dbReference>
<dbReference type="InterPro" id="IPR012677">
    <property type="entry name" value="Nucleotide-bd_a/b_plait_sf"/>
</dbReference>
<protein>
    <submittedName>
        <fullName evidence="6">Ribosomal RNA-processing protein 7 A</fullName>
    </submittedName>
</protein>
<evidence type="ECO:0000313" key="7">
    <source>
        <dbReference type="Proteomes" id="UP001607303"/>
    </source>
</evidence>
<evidence type="ECO:0000259" key="5">
    <source>
        <dbReference type="PROSITE" id="PS50102"/>
    </source>
</evidence>
<feature type="domain" description="RRM" evidence="5">
    <location>
        <begin position="55"/>
        <end position="125"/>
    </location>
</feature>
<sequence>MKKYTTYMMTETDKNNLKGFKSLWVHFNHENLDRHQLFFKKHWVKKQESDYPRGKTLFVLNIPPYATTDSLKNAFSRLCGEVTSIVFTTLVGFKTAYIVFNNESSLEKALKLPNDHVICLSTEQETYLTGLAKWCSEYNDSIQSENDIKKEINKYMSTYDQQIADRIAKEKAAKDMEQDGWVTITSRKKRGQFAPSRKESTISKIQNKEEQKNQKKQLLNFYTFQIRESKKQHLAELRKKFELDKKRLQELKKKRTFKPF</sequence>